<evidence type="ECO:0000313" key="3">
    <source>
        <dbReference type="Proteomes" id="UP000403266"/>
    </source>
</evidence>
<accession>A0A5N7MPY0</accession>
<comment type="caution">
    <text evidence="2">The sequence shown here is derived from an EMBL/GenBank/DDBJ whole genome shotgun (WGS) entry which is preliminary data.</text>
</comment>
<evidence type="ECO:0000313" key="2">
    <source>
        <dbReference type="EMBL" id="MPR29055.1"/>
    </source>
</evidence>
<dbReference type="InterPro" id="IPR054189">
    <property type="entry name" value="DUF6894"/>
</dbReference>
<gene>
    <name evidence="2" type="ORF">FS320_29045</name>
</gene>
<proteinExistence type="predicted"/>
<dbReference type="Pfam" id="PF21834">
    <property type="entry name" value="DUF6894"/>
    <property type="match status" value="1"/>
</dbReference>
<organism evidence="2 3">
    <name type="scientific">Microvirga tunisiensis</name>
    <dbReference type="NCBI Taxonomy" id="2108360"/>
    <lineage>
        <taxon>Bacteria</taxon>
        <taxon>Pseudomonadati</taxon>
        <taxon>Pseudomonadota</taxon>
        <taxon>Alphaproteobacteria</taxon>
        <taxon>Hyphomicrobiales</taxon>
        <taxon>Methylobacteriaceae</taxon>
        <taxon>Microvirga</taxon>
    </lineage>
</organism>
<dbReference type="EMBL" id="VOSK01000194">
    <property type="protein sequence ID" value="MPR29055.1"/>
    <property type="molecule type" value="Genomic_DNA"/>
</dbReference>
<dbReference type="OrthoDB" id="8021130at2"/>
<dbReference type="RefSeq" id="WP_152715746.1">
    <property type="nucleotide sequence ID" value="NZ_VOSJ01000198.1"/>
</dbReference>
<keyword evidence="3" id="KW-1185">Reference proteome</keyword>
<name>A0A5N7MPY0_9HYPH</name>
<protein>
    <recommendedName>
        <fullName evidence="1">DUF6894 domain-containing protein</fullName>
    </recommendedName>
</protein>
<dbReference type="AlphaFoldDB" id="A0A5N7MPY0"/>
<feature type="domain" description="DUF6894" evidence="1">
    <location>
        <begin position="3"/>
        <end position="73"/>
    </location>
</feature>
<reference evidence="2 3" key="1">
    <citation type="journal article" date="2019" name="Syst. Appl. Microbiol.">
        <title>Microvirga tunisiensis sp. nov., a root nodule symbiotic bacterium isolated from Lupinus micranthus and L. luteus grown in Northern Tunisia.</title>
        <authorList>
            <person name="Msaddak A."/>
            <person name="Rejili M."/>
            <person name="Duran D."/>
            <person name="Mars M."/>
            <person name="Palacios J.M."/>
            <person name="Ruiz-Argueso T."/>
            <person name="Rey L."/>
            <person name="Imperial J."/>
        </authorList>
    </citation>
    <scope>NUCLEOTIDE SEQUENCE [LARGE SCALE GENOMIC DNA]</scope>
    <source>
        <strain evidence="2 3">Lmie10</strain>
    </source>
</reference>
<dbReference type="Proteomes" id="UP000403266">
    <property type="component" value="Unassembled WGS sequence"/>
</dbReference>
<evidence type="ECO:0000259" key="1">
    <source>
        <dbReference type="Pfam" id="PF21834"/>
    </source>
</evidence>
<sequence>MGRYYLNYRKADGSILPDEEGSELPSLQAAHDQALDVACEILMADMQSGWDSHTEAIILADEQGHHLDCVRLTEVTLKGFQLQHRADR</sequence>